<dbReference type="Proteomes" id="UP001218188">
    <property type="component" value="Unassembled WGS sequence"/>
</dbReference>
<reference evidence="2" key="1">
    <citation type="submission" date="2023-03" db="EMBL/GenBank/DDBJ databases">
        <title>Massive genome expansion in bonnet fungi (Mycena s.s.) driven by repeated elements and novel gene families across ecological guilds.</title>
        <authorList>
            <consortium name="Lawrence Berkeley National Laboratory"/>
            <person name="Harder C.B."/>
            <person name="Miyauchi S."/>
            <person name="Viragh M."/>
            <person name="Kuo A."/>
            <person name="Thoen E."/>
            <person name="Andreopoulos B."/>
            <person name="Lu D."/>
            <person name="Skrede I."/>
            <person name="Drula E."/>
            <person name="Henrissat B."/>
            <person name="Morin E."/>
            <person name="Kohler A."/>
            <person name="Barry K."/>
            <person name="LaButti K."/>
            <person name="Morin E."/>
            <person name="Salamov A."/>
            <person name="Lipzen A."/>
            <person name="Mereny Z."/>
            <person name="Hegedus B."/>
            <person name="Baldrian P."/>
            <person name="Stursova M."/>
            <person name="Weitz H."/>
            <person name="Taylor A."/>
            <person name="Grigoriev I.V."/>
            <person name="Nagy L.G."/>
            <person name="Martin F."/>
            <person name="Kauserud H."/>
        </authorList>
    </citation>
    <scope>NUCLEOTIDE SEQUENCE</scope>
    <source>
        <strain evidence="2">CBHHK200</strain>
    </source>
</reference>
<proteinExistence type="predicted"/>
<dbReference type="AlphaFoldDB" id="A0AAD6X3B4"/>
<dbReference type="EMBL" id="JARJCM010000066">
    <property type="protein sequence ID" value="KAJ7033306.1"/>
    <property type="molecule type" value="Genomic_DNA"/>
</dbReference>
<accession>A0AAD6X3B4</accession>
<feature type="region of interest" description="Disordered" evidence="1">
    <location>
        <begin position="28"/>
        <end position="53"/>
    </location>
</feature>
<evidence type="ECO:0000256" key="1">
    <source>
        <dbReference type="SAM" id="MobiDB-lite"/>
    </source>
</evidence>
<keyword evidence="3" id="KW-1185">Reference proteome</keyword>
<organism evidence="2 3">
    <name type="scientific">Mycena alexandri</name>
    <dbReference type="NCBI Taxonomy" id="1745969"/>
    <lineage>
        <taxon>Eukaryota</taxon>
        <taxon>Fungi</taxon>
        <taxon>Dikarya</taxon>
        <taxon>Basidiomycota</taxon>
        <taxon>Agaricomycotina</taxon>
        <taxon>Agaricomycetes</taxon>
        <taxon>Agaricomycetidae</taxon>
        <taxon>Agaricales</taxon>
        <taxon>Marasmiineae</taxon>
        <taxon>Mycenaceae</taxon>
        <taxon>Mycena</taxon>
    </lineage>
</organism>
<protein>
    <submittedName>
        <fullName evidence="2">Uncharacterized protein</fullName>
    </submittedName>
</protein>
<feature type="compositionally biased region" description="Polar residues" evidence="1">
    <location>
        <begin position="29"/>
        <end position="47"/>
    </location>
</feature>
<sequence>MPPRTVAGLGDAVAEGLGRLRREMWPLPVSSTSRNGESIASISTPATSGHPLEDEERMEMDLDVGGEPARARLWRPLALTLRVLGGAFDTSWLRKSPHRHRHADDDAQLGARVRVGVGAGGVVNAASANSVKNNANWANNSPPPRTRTGSDKPLPPMPTSPGYASGELAHLLAEAADLEIRLERGELPGEALRRLSTADAPCASCWRAIASAGAATGSVVEAAALAPESLGPQSVGASYEGEGGGGRPAWTCARGFPQVDMLAGLCVRWCTCGCAPVATCPRALPWADLPAGFHLREEPSVRLSGAVPCAA</sequence>
<feature type="region of interest" description="Disordered" evidence="1">
    <location>
        <begin position="133"/>
        <end position="163"/>
    </location>
</feature>
<comment type="caution">
    <text evidence="2">The sequence shown here is derived from an EMBL/GenBank/DDBJ whole genome shotgun (WGS) entry which is preliminary data.</text>
</comment>
<name>A0AAD6X3B4_9AGAR</name>
<evidence type="ECO:0000313" key="3">
    <source>
        <dbReference type="Proteomes" id="UP001218188"/>
    </source>
</evidence>
<gene>
    <name evidence="2" type="ORF">C8F04DRAFT_1261117</name>
</gene>
<evidence type="ECO:0000313" key="2">
    <source>
        <dbReference type="EMBL" id="KAJ7033306.1"/>
    </source>
</evidence>